<dbReference type="Proteomes" id="UP001501475">
    <property type="component" value="Unassembled WGS sequence"/>
</dbReference>
<proteinExistence type="predicted"/>
<evidence type="ECO:0000313" key="3">
    <source>
        <dbReference type="Proteomes" id="UP001501475"/>
    </source>
</evidence>
<dbReference type="PANTHER" id="PTHR35585">
    <property type="entry name" value="HHE DOMAIN PROTEIN (AFU_ORTHOLOGUE AFUA_4G00730)"/>
    <property type="match status" value="1"/>
</dbReference>
<name>A0ABP4XEW8_9MICO</name>
<dbReference type="InterPro" id="IPR012312">
    <property type="entry name" value="Hemerythrin-like"/>
</dbReference>
<protein>
    <recommendedName>
        <fullName evidence="1">Hemerythrin-like domain-containing protein</fullName>
    </recommendedName>
</protein>
<dbReference type="EMBL" id="BAAAPN010000104">
    <property type="protein sequence ID" value="GAA1775518.1"/>
    <property type="molecule type" value="Genomic_DNA"/>
</dbReference>
<reference evidence="3" key="1">
    <citation type="journal article" date="2019" name="Int. J. Syst. Evol. Microbiol.">
        <title>The Global Catalogue of Microorganisms (GCM) 10K type strain sequencing project: providing services to taxonomists for standard genome sequencing and annotation.</title>
        <authorList>
            <consortium name="The Broad Institute Genomics Platform"/>
            <consortium name="The Broad Institute Genome Sequencing Center for Infectious Disease"/>
            <person name="Wu L."/>
            <person name="Ma J."/>
        </authorList>
    </citation>
    <scope>NUCLEOTIDE SEQUENCE [LARGE SCALE GENOMIC DNA]</scope>
    <source>
        <strain evidence="3">JCM 15591</strain>
    </source>
</reference>
<sequence length="225" mass="24814">MFGSNRQLVGRLGHAEAVTIYPLIHPTQGDVVELILADHRLFEDLLRECRRNDRDREAARAALSELLVAHAEAEETEVYPTLRQRRAISSHKEEHGEEEHAEILEALLAFLDAKGTTTKKYDDAVKELAKVVGHHSNEEELDILNPARDDVSVATRHDLGAAWAAKRNALLRAGCASRAQVAALLAEAVREKVLPPADVREEMDAIEVQAKEQADALGEAAKADE</sequence>
<keyword evidence="3" id="KW-1185">Reference proteome</keyword>
<feature type="domain" description="Hemerythrin-like" evidence="1">
    <location>
        <begin position="31"/>
        <end position="143"/>
    </location>
</feature>
<dbReference type="Gene3D" id="1.20.120.520">
    <property type="entry name" value="nmb1532 protein domain like"/>
    <property type="match status" value="1"/>
</dbReference>
<dbReference type="PANTHER" id="PTHR35585:SF1">
    <property type="entry name" value="HHE DOMAIN PROTEIN (AFU_ORTHOLOGUE AFUA_4G00730)"/>
    <property type="match status" value="1"/>
</dbReference>
<organism evidence="2 3">
    <name type="scientific">Nostocoides vanveenii</name>
    <dbReference type="NCBI Taxonomy" id="330835"/>
    <lineage>
        <taxon>Bacteria</taxon>
        <taxon>Bacillati</taxon>
        <taxon>Actinomycetota</taxon>
        <taxon>Actinomycetes</taxon>
        <taxon>Micrococcales</taxon>
        <taxon>Intrasporangiaceae</taxon>
        <taxon>Nostocoides</taxon>
    </lineage>
</organism>
<accession>A0ABP4XEW8</accession>
<gene>
    <name evidence="2" type="ORF">GCM10009810_35750</name>
</gene>
<evidence type="ECO:0000259" key="1">
    <source>
        <dbReference type="Pfam" id="PF01814"/>
    </source>
</evidence>
<evidence type="ECO:0000313" key="2">
    <source>
        <dbReference type="EMBL" id="GAA1775518.1"/>
    </source>
</evidence>
<comment type="caution">
    <text evidence="2">The sequence shown here is derived from an EMBL/GenBank/DDBJ whole genome shotgun (WGS) entry which is preliminary data.</text>
</comment>
<dbReference type="Pfam" id="PF01814">
    <property type="entry name" value="Hemerythrin"/>
    <property type="match status" value="1"/>
</dbReference>